<reference evidence="1" key="1">
    <citation type="journal article" date="2014" name="Int. J. Syst. Evol. Microbiol.">
        <title>Complete genome of a new Firmicutes species belonging to the dominant human colonic microbiota ('Ruminococcus bicirculans') reveals two chromosomes and a selective capacity to utilize plant glucans.</title>
        <authorList>
            <consortium name="NISC Comparative Sequencing Program"/>
            <person name="Wegmann U."/>
            <person name="Louis P."/>
            <person name="Goesmann A."/>
            <person name="Henrissat B."/>
            <person name="Duncan S.H."/>
            <person name="Flint H.J."/>
        </authorList>
    </citation>
    <scope>NUCLEOTIDE SEQUENCE</scope>
    <source>
        <strain evidence="1">CGMCC 1.18437</strain>
    </source>
</reference>
<dbReference type="EMBL" id="BNAJ01000001">
    <property type="protein sequence ID" value="GHF32338.1"/>
    <property type="molecule type" value="Genomic_DNA"/>
</dbReference>
<dbReference type="RefSeq" id="WP_184109229.1">
    <property type="nucleotide sequence ID" value="NZ_BNAJ01000001.1"/>
</dbReference>
<sequence length="291" mass="30446">MTPLRDLTPFLHGLTLNGDAMTDARAFAFMLPNAERVAGRLEDLLQCFASFAQDQAGPRLPGAHAAAVDVLTFAASGLYASLDDAQRAGQWDAWATLARVRLWAVDRCQQASTVLSADAVEALHLALATPHTLPAWAAGQVYSVEAGHLAAWGAVSHLLETAPSLEDGEAEDLTSAVLGALNHPAQVSPSPADLPFPDPLPSVPLVYTAQYVDVLPEGRVTVGMGGGEEYPATRDTGTLTPLPDGSAFLALTVEGEAVTVRLTPADARNVRSAWGLPEDGEDSGTSMSCPN</sequence>
<reference evidence="4" key="2">
    <citation type="journal article" date="2019" name="Int. J. Syst. Evol. Microbiol.">
        <title>The Global Catalogue of Microorganisms (GCM) 10K type strain sequencing project: providing services to taxonomists for standard genome sequencing and annotation.</title>
        <authorList>
            <consortium name="The Broad Institute Genomics Platform"/>
            <consortium name="The Broad Institute Genome Sequencing Center for Infectious Disease"/>
            <person name="Wu L."/>
            <person name="Ma J."/>
        </authorList>
    </citation>
    <scope>NUCLEOTIDE SEQUENCE [LARGE SCALE GENOMIC DNA]</scope>
    <source>
        <strain evidence="4">CGMCC 1.18437</strain>
    </source>
</reference>
<gene>
    <name evidence="1" type="ORF">GCM10017781_06220</name>
    <name evidence="2" type="ORF">HNQ07_000421</name>
</gene>
<evidence type="ECO:0000313" key="2">
    <source>
        <dbReference type="EMBL" id="MBB5374977.1"/>
    </source>
</evidence>
<dbReference type="Proteomes" id="UP000619376">
    <property type="component" value="Unassembled WGS sequence"/>
</dbReference>
<organism evidence="2 3">
    <name type="scientific">Deinococcus metalli</name>
    <dbReference type="NCBI Taxonomy" id="1141878"/>
    <lineage>
        <taxon>Bacteria</taxon>
        <taxon>Thermotogati</taxon>
        <taxon>Deinococcota</taxon>
        <taxon>Deinococci</taxon>
        <taxon>Deinococcales</taxon>
        <taxon>Deinococcaceae</taxon>
        <taxon>Deinococcus</taxon>
    </lineage>
</organism>
<dbReference type="AlphaFoldDB" id="A0A7W8NQC4"/>
<accession>A0A7W8NQC4</accession>
<dbReference type="EMBL" id="JACHFK010000001">
    <property type="protein sequence ID" value="MBB5374977.1"/>
    <property type="molecule type" value="Genomic_DNA"/>
</dbReference>
<proteinExistence type="predicted"/>
<comment type="caution">
    <text evidence="2">The sequence shown here is derived from an EMBL/GenBank/DDBJ whole genome shotgun (WGS) entry which is preliminary data.</text>
</comment>
<reference evidence="2 3" key="3">
    <citation type="submission" date="2020-08" db="EMBL/GenBank/DDBJ databases">
        <title>Genomic Encyclopedia of Type Strains, Phase IV (KMG-IV): sequencing the most valuable type-strain genomes for metagenomic binning, comparative biology and taxonomic classification.</title>
        <authorList>
            <person name="Goeker M."/>
        </authorList>
    </citation>
    <scope>NUCLEOTIDE SEQUENCE [LARGE SCALE GENOMIC DNA]</scope>
    <source>
        <strain evidence="2 3">DSM 27521</strain>
    </source>
</reference>
<protein>
    <submittedName>
        <fullName evidence="2">Uncharacterized protein</fullName>
    </submittedName>
</protein>
<dbReference type="Proteomes" id="UP000539473">
    <property type="component" value="Unassembled WGS sequence"/>
</dbReference>
<name>A0A7W8NQC4_9DEIO</name>
<evidence type="ECO:0000313" key="4">
    <source>
        <dbReference type="Proteomes" id="UP000619376"/>
    </source>
</evidence>
<evidence type="ECO:0000313" key="1">
    <source>
        <dbReference type="EMBL" id="GHF32338.1"/>
    </source>
</evidence>
<keyword evidence="4" id="KW-1185">Reference proteome</keyword>
<reference evidence="1" key="4">
    <citation type="submission" date="2024-05" db="EMBL/GenBank/DDBJ databases">
        <authorList>
            <person name="Sun Q."/>
            <person name="Zhou Y."/>
        </authorList>
    </citation>
    <scope>NUCLEOTIDE SEQUENCE</scope>
    <source>
        <strain evidence="1">CGMCC 1.18437</strain>
    </source>
</reference>
<evidence type="ECO:0000313" key="3">
    <source>
        <dbReference type="Proteomes" id="UP000539473"/>
    </source>
</evidence>